<dbReference type="eggNOG" id="ENOG502ZBRY">
    <property type="taxonomic scope" value="Bacteria"/>
</dbReference>
<name>D5BCP4_ZUNPS</name>
<dbReference type="EMBL" id="CP001650">
    <property type="protein sequence ID" value="ADF50557.1"/>
    <property type="molecule type" value="Genomic_DNA"/>
</dbReference>
<proteinExistence type="predicted"/>
<sequence length="581" mass="64907">MLKLTSKNLTMKKIYILLLLFIGATLIGCDPMDDIHEQVNDQIDSEGALADKSIVLTEDDYGFLGLSFPNFNSEDDARLLIPDLLSERYPYYGKNSSINVIYDIYDPIRVKLYEVTSQDYSAIGLEEGYFTSSSQVYEALGEIFPQAESGDYVDLQYRTVAEEIPYEINAEDFDLIGEKLGSDYPDAAPSAAQYSNFDRREGRDAYWDNDMILEAINVVLEDNFEDVTNQIYNVSYAIYDGSAGTESMTVQFNGNEYVAFGGTSYQISASDFDEIGSEFAEKFPDPASNAADYSNFDRRDGRDTQWTDAMILEAVDFLLNQQFPNATDGSKFAVTYAVYTGSAGTEVINVVKTDGAYVIDSNASTATITTRNVYAYTNGSWGRPFTLDMEDYEAMGQSYPNFSNEDQALYRIGIYLGMQYPYAEEGDVTAVAYDLYSSGETSTEYVNYIFEDGEFNVVPSTRTASLQFGLNDEGVWVPDNTIRYTLTGNDFATIASALQDKYPDPVSSMLRYNNFDTRSDNGAYWSPDMILEATRIVLNNMAPNAEVGQKYVVTYAVYDGSNTTNSISLIKNEAGEWVINE</sequence>
<dbReference type="PROSITE" id="PS51257">
    <property type="entry name" value="PROKAR_LIPOPROTEIN"/>
    <property type="match status" value="1"/>
</dbReference>
<dbReference type="STRING" id="655815.ZPR_0196"/>
<keyword evidence="2" id="KW-1185">Reference proteome</keyword>
<dbReference type="HOGENOM" id="CLU_496012_0_0_10"/>
<evidence type="ECO:0008006" key="3">
    <source>
        <dbReference type="Google" id="ProtNLM"/>
    </source>
</evidence>
<dbReference type="KEGG" id="zpr:ZPR_0196"/>
<organism evidence="1 2">
    <name type="scientific">Zunongwangia profunda (strain DSM 18752 / CCTCC AB 206139 / SM-A87)</name>
    <name type="common">Wangia profunda</name>
    <dbReference type="NCBI Taxonomy" id="655815"/>
    <lineage>
        <taxon>Bacteria</taxon>
        <taxon>Pseudomonadati</taxon>
        <taxon>Bacteroidota</taxon>
        <taxon>Flavobacteriia</taxon>
        <taxon>Flavobacteriales</taxon>
        <taxon>Flavobacteriaceae</taxon>
        <taxon>Zunongwangia</taxon>
    </lineage>
</organism>
<protein>
    <recommendedName>
        <fullName evidence="3">DUF5017 domain-containing protein</fullName>
    </recommendedName>
</protein>
<dbReference type="AlphaFoldDB" id="D5BCP4"/>
<accession>D5BCP4</accession>
<dbReference type="Proteomes" id="UP000001654">
    <property type="component" value="Chromosome"/>
</dbReference>
<reference evidence="1 2" key="1">
    <citation type="journal article" date="2010" name="BMC Genomics">
        <title>The complete genome of Zunongwangia profunda SM-A87 reveals its adaptation to the deep-sea environment and ecological role in sedimentary organic nitrogen degradation.</title>
        <authorList>
            <person name="Qin Q.L."/>
            <person name="Zhang X.Y."/>
            <person name="Wang X.M."/>
            <person name="Liu G.M."/>
            <person name="Chen X.L."/>
            <person name="Xie B.B."/>
            <person name="Dang H.Y."/>
            <person name="Zhou B.C."/>
            <person name="Yu J."/>
            <person name="Zhang Y.Z."/>
        </authorList>
    </citation>
    <scope>NUCLEOTIDE SEQUENCE [LARGE SCALE GENOMIC DNA]</scope>
    <source>
        <strain evidence="2">DSM 18752 / CCTCC AB 206139 / SM-A87</strain>
    </source>
</reference>
<evidence type="ECO:0000313" key="1">
    <source>
        <dbReference type="EMBL" id="ADF50557.1"/>
    </source>
</evidence>
<evidence type="ECO:0000313" key="2">
    <source>
        <dbReference type="Proteomes" id="UP000001654"/>
    </source>
</evidence>
<gene>
    <name evidence="1" type="ordered locus">ZPR_0196</name>
</gene>